<comment type="caution">
    <text evidence="1">The sequence shown here is derived from an EMBL/GenBank/DDBJ whole genome shotgun (WGS) entry which is preliminary data.</text>
</comment>
<accession>A0A5C7SHC2</accession>
<dbReference type="SUPFAM" id="SSF46785">
    <property type="entry name" value="Winged helix' DNA-binding domain"/>
    <property type="match status" value="1"/>
</dbReference>
<organism evidence="1 2">
    <name type="scientific">Thauera aminoaromatica</name>
    <dbReference type="NCBI Taxonomy" id="164330"/>
    <lineage>
        <taxon>Bacteria</taxon>
        <taxon>Pseudomonadati</taxon>
        <taxon>Pseudomonadota</taxon>
        <taxon>Betaproteobacteria</taxon>
        <taxon>Rhodocyclales</taxon>
        <taxon>Zoogloeaceae</taxon>
        <taxon>Thauera</taxon>
    </lineage>
</organism>
<dbReference type="InterPro" id="IPR036388">
    <property type="entry name" value="WH-like_DNA-bd_sf"/>
</dbReference>
<evidence type="ECO:0008006" key="3">
    <source>
        <dbReference type="Google" id="ProtNLM"/>
    </source>
</evidence>
<evidence type="ECO:0000313" key="2">
    <source>
        <dbReference type="Proteomes" id="UP000321192"/>
    </source>
</evidence>
<sequence>MDDFDRRFEKTFAMVAFASNRHLVDHMRRIINLLEVDAESAMLWGLVAHLSVAHAMHPGAQPADLLAPDGFLLGEARPVRLADLVQVSGLPKETVRRKLEKLRERGKLGRTEDGRWVVLRSGVDETTYEFTRESVNRLLQTARVIEGILQHARLD</sequence>
<proteinExistence type="predicted"/>
<dbReference type="Proteomes" id="UP000321192">
    <property type="component" value="Unassembled WGS sequence"/>
</dbReference>
<dbReference type="Gene3D" id="1.10.10.10">
    <property type="entry name" value="Winged helix-like DNA-binding domain superfamily/Winged helix DNA-binding domain"/>
    <property type="match status" value="1"/>
</dbReference>
<protein>
    <recommendedName>
        <fullName evidence="3">HTH iclR-type domain-containing protein</fullName>
    </recommendedName>
</protein>
<name>A0A5C7SHC2_THASP</name>
<gene>
    <name evidence="1" type="ORF">E6Q80_16160</name>
</gene>
<reference evidence="1 2" key="1">
    <citation type="submission" date="2018-09" db="EMBL/GenBank/DDBJ databases">
        <title>Metagenome Assembled Genomes from an Advanced Water Purification Facility.</title>
        <authorList>
            <person name="Stamps B.W."/>
            <person name="Spear J.R."/>
        </authorList>
    </citation>
    <scope>NUCLEOTIDE SEQUENCE [LARGE SCALE GENOMIC DNA]</scope>
    <source>
        <strain evidence="1">Bin_27_1</strain>
    </source>
</reference>
<evidence type="ECO:0000313" key="1">
    <source>
        <dbReference type="EMBL" id="TXH82061.1"/>
    </source>
</evidence>
<dbReference type="EMBL" id="SSFD01000256">
    <property type="protein sequence ID" value="TXH82061.1"/>
    <property type="molecule type" value="Genomic_DNA"/>
</dbReference>
<dbReference type="AlphaFoldDB" id="A0A5C7SHC2"/>
<dbReference type="InterPro" id="IPR036390">
    <property type="entry name" value="WH_DNA-bd_sf"/>
</dbReference>
<dbReference type="RefSeq" id="WP_276660304.1">
    <property type="nucleotide sequence ID" value="NZ_SSFD01000256.1"/>
</dbReference>